<dbReference type="Proteomes" id="UP000199727">
    <property type="component" value="Unassembled WGS sequence"/>
</dbReference>
<feature type="region of interest" description="Disordered" evidence="1">
    <location>
        <begin position="620"/>
        <end position="658"/>
    </location>
</feature>
<gene>
    <name evidence="2" type="ORF">C361_00860</name>
</gene>
<evidence type="ECO:0000313" key="3">
    <source>
        <dbReference type="Proteomes" id="UP000199727"/>
    </source>
</evidence>
<feature type="compositionally biased region" description="Basic and acidic residues" evidence="1">
    <location>
        <begin position="625"/>
        <end position="641"/>
    </location>
</feature>
<comment type="caution">
    <text evidence="2">The sequence shown here is derived from an EMBL/GenBank/DDBJ whole genome shotgun (WGS) entry which is preliminary data.</text>
</comment>
<accession>A0A854QKW5</accession>
<protein>
    <submittedName>
        <fullName evidence="2">Uncharacterized protein</fullName>
    </submittedName>
</protein>
<reference evidence="2 3" key="1">
    <citation type="submission" date="2017-06" db="EMBL/GenBank/DDBJ databases">
        <title>Global population genomics of the pathogenic fungus Cryptococcus neoformans var. grubii.</title>
        <authorList>
            <person name="Cuomo C."/>
            <person name="Litvintseva A."/>
            <person name="Chen Y."/>
            <person name="Young S."/>
            <person name="Zeng Q."/>
            <person name="Chapman S."/>
            <person name="Gujja S."/>
            <person name="Saif S."/>
            <person name="Birren B."/>
        </authorList>
    </citation>
    <scope>NUCLEOTIDE SEQUENCE [LARGE SCALE GENOMIC DNA]</scope>
    <source>
        <strain evidence="2 3">Tu259-1</strain>
    </source>
</reference>
<dbReference type="AlphaFoldDB" id="A0A854QKW5"/>
<proteinExistence type="predicted"/>
<evidence type="ECO:0000256" key="1">
    <source>
        <dbReference type="SAM" id="MobiDB-lite"/>
    </source>
</evidence>
<dbReference type="EMBL" id="AMKT01000010">
    <property type="protein sequence ID" value="OXG29203.1"/>
    <property type="molecule type" value="Genomic_DNA"/>
</dbReference>
<sequence>MKRGLCPLFTESALSDVLVGVYDNLILRDVTALMLVNRHSYQVFKSSIKLQLEHRRKLYSVPATTPFLDFFCRKTATDKFKALEEREYRFNNFKPAGIETICKSSRLVSLQAGHMLFEYHNDKRNPGRERKTSGWEVYRTRTSATDDDCRCRGGVKDQGLWKWRMDLGKGYYDIVMCAEENVVMICQKRNYHPNHNPSTWSVSIRMYFYVLVPPSGTSPPSLGYFDPIPHPDAALPFIEIIVPNVSEETTATFDMAAGGQVSLLFVDDDLDTEEVYVGVWDWKNGVCLGSLVPDMDPTVEITSYAHMGPFVVTSCTRHVPASSNPIAFINACEEADVDKSPPTAEDHFVELCFYVHALLPPQYGYPPHTPSTSHRDPKKPFYPTVPCTWTLDDIPFCFPIIIFDLPPAGLMPWTVSRYYQSDMFYINECYYDEEVHNREIAGLLTWTIAGRISVADMRTITSAPTAIALRRAMWCLQAGYIPPGKVVVDPNIIASLTPAEHARWSIEVLMLAVYGHMLDKKGRWTINGGISTGRPMARNPILQRIPTPRTTPRIAHTDWMITDSHYRFTFVPTMSSIHGAREFRMAAILIDRGLVLDNGMKIATAVLSLNDYNRRTGEVQWGEDVDGKAEEGKNQREREEMDDRSEEEAHEGPESDTVIDHTFVDQSKTVPFRIHQHSPYCLINGFMKDSRANDLTQWPHKGIHGVLHMAVDMTRHSQILFDGDTIVFGGFTVSCTLLHFLST</sequence>
<evidence type="ECO:0000313" key="2">
    <source>
        <dbReference type="EMBL" id="OXG29203.1"/>
    </source>
</evidence>
<dbReference type="OrthoDB" id="2564566at2759"/>
<organism evidence="2 3">
    <name type="scientific">Cryptococcus neoformans Tu259-1</name>
    <dbReference type="NCBI Taxonomy" id="1230072"/>
    <lineage>
        <taxon>Eukaryota</taxon>
        <taxon>Fungi</taxon>
        <taxon>Dikarya</taxon>
        <taxon>Basidiomycota</taxon>
        <taxon>Agaricomycotina</taxon>
        <taxon>Tremellomycetes</taxon>
        <taxon>Tremellales</taxon>
        <taxon>Cryptococcaceae</taxon>
        <taxon>Cryptococcus</taxon>
        <taxon>Cryptococcus neoformans species complex</taxon>
    </lineage>
</organism>
<name>A0A854QKW5_CRYNE</name>